<evidence type="ECO:0000256" key="1">
    <source>
        <dbReference type="ARBA" id="ARBA00010641"/>
    </source>
</evidence>
<evidence type="ECO:0000256" key="4">
    <source>
        <dbReference type="ARBA" id="ARBA00023163"/>
    </source>
</evidence>
<dbReference type="Proteomes" id="UP000295455">
    <property type="component" value="Unassembled WGS sequence"/>
</dbReference>
<dbReference type="InterPro" id="IPR039425">
    <property type="entry name" value="RNA_pol_sigma-70-like"/>
</dbReference>
<keyword evidence="8" id="KW-1185">Reference proteome</keyword>
<protein>
    <submittedName>
        <fullName evidence="7">RNA polymerase sigma-70 factor (ECF subfamily)</fullName>
    </submittedName>
</protein>
<dbReference type="InterPro" id="IPR013324">
    <property type="entry name" value="RNA_pol_sigma_r3/r4-like"/>
</dbReference>
<dbReference type="NCBIfam" id="TIGR02937">
    <property type="entry name" value="sigma70-ECF"/>
    <property type="match status" value="1"/>
</dbReference>
<keyword evidence="3" id="KW-0731">Sigma factor</keyword>
<accession>A0A4R1RRX0</accession>
<dbReference type="PANTHER" id="PTHR43133:SF46">
    <property type="entry name" value="RNA POLYMERASE SIGMA-70 FACTOR ECF SUBFAMILY"/>
    <property type="match status" value="1"/>
</dbReference>
<feature type="domain" description="RNA polymerase sigma-70 region 2" evidence="5">
    <location>
        <begin position="21"/>
        <end position="87"/>
    </location>
</feature>
<dbReference type="SUPFAM" id="SSF88946">
    <property type="entry name" value="Sigma2 domain of RNA polymerase sigma factors"/>
    <property type="match status" value="1"/>
</dbReference>
<keyword evidence="2" id="KW-0805">Transcription regulation</keyword>
<dbReference type="InterPro" id="IPR014284">
    <property type="entry name" value="RNA_pol_sigma-70_dom"/>
</dbReference>
<reference evidence="7 8" key="1">
    <citation type="submission" date="2019-03" db="EMBL/GenBank/DDBJ databases">
        <title>Genomic Encyclopedia of Type Strains, Phase IV (KMG-IV): sequencing the most valuable type-strain genomes for metagenomic binning, comparative biology and taxonomic classification.</title>
        <authorList>
            <person name="Goeker M."/>
        </authorList>
    </citation>
    <scope>NUCLEOTIDE SEQUENCE [LARGE SCALE GENOMIC DNA]</scope>
    <source>
        <strain evidence="7 8">DSM 18792</strain>
    </source>
</reference>
<feature type="domain" description="RNA polymerase sigma factor 70 region 4 type 2" evidence="6">
    <location>
        <begin position="112"/>
        <end position="162"/>
    </location>
</feature>
<dbReference type="CDD" id="cd06171">
    <property type="entry name" value="Sigma70_r4"/>
    <property type="match status" value="1"/>
</dbReference>
<dbReference type="InterPro" id="IPR013249">
    <property type="entry name" value="RNA_pol_sigma70_r4_t2"/>
</dbReference>
<dbReference type="Pfam" id="PF04542">
    <property type="entry name" value="Sigma70_r2"/>
    <property type="match status" value="1"/>
</dbReference>
<dbReference type="InterPro" id="IPR013325">
    <property type="entry name" value="RNA_pol_sigma_r2"/>
</dbReference>
<dbReference type="Pfam" id="PF08281">
    <property type="entry name" value="Sigma70_r4_2"/>
    <property type="match status" value="1"/>
</dbReference>
<keyword evidence="4" id="KW-0804">Transcription</keyword>
<dbReference type="SUPFAM" id="SSF88659">
    <property type="entry name" value="Sigma3 and sigma4 domains of RNA polymerase sigma factors"/>
    <property type="match status" value="1"/>
</dbReference>
<evidence type="ECO:0000259" key="5">
    <source>
        <dbReference type="Pfam" id="PF04542"/>
    </source>
</evidence>
<comment type="caution">
    <text evidence="7">The sequence shown here is derived from an EMBL/GenBank/DDBJ whole genome shotgun (WGS) entry which is preliminary data.</text>
</comment>
<dbReference type="GO" id="GO:0016987">
    <property type="term" value="F:sigma factor activity"/>
    <property type="evidence" value="ECO:0007669"/>
    <property type="project" value="UniProtKB-KW"/>
</dbReference>
<organism evidence="7 8">
    <name type="scientific">Mariniflexile fucanivorans</name>
    <dbReference type="NCBI Taxonomy" id="264023"/>
    <lineage>
        <taxon>Bacteria</taxon>
        <taxon>Pseudomonadati</taxon>
        <taxon>Bacteroidota</taxon>
        <taxon>Flavobacteriia</taxon>
        <taxon>Flavobacteriales</taxon>
        <taxon>Flavobacteriaceae</taxon>
        <taxon>Mariniflexile</taxon>
    </lineage>
</organism>
<dbReference type="EMBL" id="SLUP01000001">
    <property type="protein sequence ID" value="TCL69193.1"/>
    <property type="molecule type" value="Genomic_DNA"/>
</dbReference>
<evidence type="ECO:0000256" key="2">
    <source>
        <dbReference type="ARBA" id="ARBA00023015"/>
    </source>
</evidence>
<dbReference type="OrthoDB" id="1056775at2"/>
<sequence length="180" mass="21167">MSLNLLIENCKKNDIKAQSELYKLFSSKLFSVCLKYSRNYVEAEDNLQDAFLTIFKKIEQYKNKGSFEGWLKRITINTVLQQYRKEKVFDIVNENIIDDVELEVDEEALSIDYLLKIIQELPDRYRLVFNLYVLDDYSHKDIANMLDINIGTSKSNLARARQILKQNIEDYKTSESSQSL</sequence>
<comment type="similarity">
    <text evidence="1">Belongs to the sigma-70 factor family. ECF subfamily.</text>
</comment>
<dbReference type="RefSeq" id="WP_132214749.1">
    <property type="nucleotide sequence ID" value="NZ_OX156936.1"/>
</dbReference>
<dbReference type="InterPro" id="IPR036388">
    <property type="entry name" value="WH-like_DNA-bd_sf"/>
</dbReference>
<evidence type="ECO:0000313" key="7">
    <source>
        <dbReference type="EMBL" id="TCL69193.1"/>
    </source>
</evidence>
<dbReference type="PANTHER" id="PTHR43133">
    <property type="entry name" value="RNA POLYMERASE ECF-TYPE SIGMA FACTO"/>
    <property type="match status" value="1"/>
</dbReference>
<dbReference type="AlphaFoldDB" id="A0A4R1RRX0"/>
<proteinExistence type="inferred from homology"/>
<dbReference type="InterPro" id="IPR007627">
    <property type="entry name" value="RNA_pol_sigma70_r2"/>
</dbReference>
<name>A0A4R1RRX0_9FLAO</name>
<dbReference type="GO" id="GO:0003677">
    <property type="term" value="F:DNA binding"/>
    <property type="evidence" value="ECO:0007669"/>
    <property type="project" value="InterPro"/>
</dbReference>
<gene>
    <name evidence="7" type="ORF">EV196_101627</name>
</gene>
<evidence type="ECO:0000259" key="6">
    <source>
        <dbReference type="Pfam" id="PF08281"/>
    </source>
</evidence>
<evidence type="ECO:0000313" key="8">
    <source>
        <dbReference type="Proteomes" id="UP000295455"/>
    </source>
</evidence>
<evidence type="ECO:0000256" key="3">
    <source>
        <dbReference type="ARBA" id="ARBA00023082"/>
    </source>
</evidence>
<dbReference type="Gene3D" id="1.10.1740.10">
    <property type="match status" value="1"/>
</dbReference>
<dbReference type="GO" id="GO:0006352">
    <property type="term" value="P:DNA-templated transcription initiation"/>
    <property type="evidence" value="ECO:0007669"/>
    <property type="project" value="InterPro"/>
</dbReference>
<dbReference type="Gene3D" id="1.10.10.10">
    <property type="entry name" value="Winged helix-like DNA-binding domain superfamily/Winged helix DNA-binding domain"/>
    <property type="match status" value="1"/>
</dbReference>